<comment type="catalytic activity">
    <reaction evidence="7 8">
        <text>L-histidinol phosphate + H2O = L-histidinol + phosphate</text>
        <dbReference type="Rhea" id="RHEA:14465"/>
        <dbReference type="ChEBI" id="CHEBI:15377"/>
        <dbReference type="ChEBI" id="CHEBI:43474"/>
        <dbReference type="ChEBI" id="CHEBI:57699"/>
        <dbReference type="ChEBI" id="CHEBI:57980"/>
        <dbReference type="EC" id="3.1.3.15"/>
    </reaction>
</comment>
<evidence type="ECO:0000259" key="9">
    <source>
        <dbReference type="Pfam" id="PF02811"/>
    </source>
</evidence>
<dbReference type="Gene3D" id="3.20.20.140">
    <property type="entry name" value="Metal-dependent hydrolases"/>
    <property type="match status" value="1"/>
</dbReference>
<dbReference type="RefSeq" id="WP_200266380.1">
    <property type="nucleotide sequence ID" value="NZ_JAENHN010000010.1"/>
</dbReference>
<protein>
    <recommendedName>
        <fullName evidence="3 8">Histidinol-phosphatase</fullName>
        <shortName evidence="8">HolPase</shortName>
        <ecNumber evidence="3 8">3.1.3.15</ecNumber>
    </recommendedName>
</protein>
<evidence type="ECO:0000256" key="8">
    <source>
        <dbReference type="RuleBase" id="RU366003"/>
    </source>
</evidence>
<evidence type="ECO:0000256" key="2">
    <source>
        <dbReference type="ARBA" id="ARBA00009152"/>
    </source>
</evidence>
<organism evidence="10 11">
    <name type="scientific">Clostridium yunnanense</name>
    <dbReference type="NCBI Taxonomy" id="2800325"/>
    <lineage>
        <taxon>Bacteria</taxon>
        <taxon>Bacillati</taxon>
        <taxon>Bacillota</taxon>
        <taxon>Clostridia</taxon>
        <taxon>Eubacteriales</taxon>
        <taxon>Clostridiaceae</taxon>
        <taxon>Clostridium</taxon>
    </lineage>
</organism>
<evidence type="ECO:0000256" key="7">
    <source>
        <dbReference type="ARBA" id="ARBA00049158"/>
    </source>
</evidence>
<comment type="similarity">
    <text evidence="2 8">Belongs to the PHP hydrolase family. HisK subfamily.</text>
</comment>
<gene>
    <name evidence="10" type="ORF">JHL18_04020</name>
</gene>
<dbReference type="Pfam" id="PF02811">
    <property type="entry name" value="PHP"/>
    <property type="match status" value="1"/>
</dbReference>
<dbReference type="PANTHER" id="PTHR21039:SF0">
    <property type="entry name" value="HISTIDINOL-PHOSPHATASE"/>
    <property type="match status" value="1"/>
</dbReference>
<accession>A0ABS1EKB7</accession>
<dbReference type="Proteomes" id="UP000596739">
    <property type="component" value="Unassembled WGS sequence"/>
</dbReference>
<sequence>MNNLKADCHIHSSVSPDSNTPLREICESACENGIQTIIVTNHLEYYIDEDGKNGSMDISYVENSLEEIEKCRVEFQERLEILFGMEMGQMHYWTKDVKKNIKGYKFDYLLGSIHKLGNLDLKNGDYSEENREKQNEKYLNSLYEMVVSCDFDCVGHFDLVKRYGANHNVEIKLMKQHEEKVRDILKEVIKRGKGIEINTSGMRQLCKESMPSFDILKLYKELGGTIITLGSDAHRSEDVGAGFDEIIIGLKEIGINQLAVYRERRPYFYDI</sequence>
<evidence type="ECO:0000256" key="5">
    <source>
        <dbReference type="ARBA" id="ARBA00022801"/>
    </source>
</evidence>
<dbReference type="EMBL" id="JAENHN010000010">
    <property type="protein sequence ID" value="MBK1809807.1"/>
    <property type="molecule type" value="Genomic_DNA"/>
</dbReference>
<evidence type="ECO:0000256" key="3">
    <source>
        <dbReference type="ARBA" id="ARBA00013085"/>
    </source>
</evidence>
<dbReference type="InterPro" id="IPR016195">
    <property type="entry name" value="Pol/histidinol_Pase-like"/>
</dbReference>
<comment type="pathway">
    <text evidence="1 8">Amino-acid biosynthesis; L-histidine biosynthesis; L-histidine from 5-phospho-alpha-D-ribose 1-diphosphate: step 8/9.</text>
</comment>
<evidence type="ECO:0000313" key="10">
    <source>
        <dbReference type="EMBL" id="MBK1809807.1"/>
    </source>
</evidence>
<keyword evidence="11" id="KW-1185">Reference proteome</keyword>
<dbReference type="NCBIfam" id="TIGR01856">
    <property type="entry name" value="hisJ_fam"/>
    <property type="match status" value="1"/>
</dbReference>
<evidence type="ECO:0000256" key="4">
    <source>
        <dbReference type="ARBA" id="ARBA00022605"/>
    </source>
</evidence>
<dbReference type="SUPFAM" id="SSF89550">
    <property type="entry name" value="PHP domain-like"/>
    <property type="match status" value="1"/>
</dbReference>
<dbReference type="InterPro" id="IPR004013">
    <property type="entry name" value="PHP_dom"/>
</dbReference>
<dbReference type="InterPro" id="IPR010140">
    <property type="entry name" value="Histidinol_P_phosphatase_HisJ"/>
</dbReference>
<dbReference type="PANTHER" id="PTHR21039">
    <property type="entry name" value="HISTIDINOL PHOSPHATASE-RELATED"/>
    <property type="match status" value="1"/>
</dbReference>
<keyword evidence="4 8" id="KW-0028">Amino-acid biosynthesis</keyword>
<comment type="caution">
    <text evidence="10">The sequence shown here is derived from an EMBL/GenBank/DDBJ whole genome shotgun (WGS) entry which is preliminary data.</text>
</comment>
<name>A0ABS1EKB7_9CLOT</name>
<feature type="domain" description="PHP" evidence="9">
    <location>
        <begin position="7"/>
        <end position="200"/>
    </location>
</feature>
<evidence type="ECO:0000313" key="11">
    <source>
        <dbReference type="Proteomes" id="UP000596739"/>
    </source>
</evidence>
<evidence type="ECO:0000256" key="6">
    <source>
        <dbReference type="ARBA" id="ARBA00023102"/>
    </source>
</evidence>
<reference evidence="11" key="1">
    <citation type="submission" date="2021-01" db="EMBL/GenBank/DDBJ databases">
        <title>Genome public.</title>
        <authorList>
            <person name="Liu C."/>
            <person name="Sun Q."/>
        </authorList>
    </citation>
    <scope>NUCLEOTIDE SEQUENCE [LARGE SCALE GENOMIC DNA]</scope>
    <source>
        <strain evidence="11">YIM B02505</strain>
    </source>
</reference>
<proteinExistence type="inferred from homology"/>
<dbReference type="EC" id="3.1.3.15" evidence="3 8"/>
<keyword evidence="6 8" id="KW-0368">Histidine biosynthesis</keyword>
<keyword evidence="5 8" id="KW-0378">Hydrolase</keyword>
<evidence type="ECO:0000256" key="1">
    <source>
        <dbReference type="ARBA" id="ARBA00004970"/>
    </source>
</evidence>